<organism evidence="1 2">
    <name type="scientific">Faecalibacterium prausnitzii</name>
    <dbReference type="NCBI Taxonomy" id="853"/>
    <lineage>
        <taxon>Bacteria</taxon>
        <taxon>Bacillati</taxon>
        <taxon>Bacillota</taxon>
        <taxon>Clostridia</taxon>
        <taxon>Eubacteriales</taxon>
        <taxon>Oscillospiraceae</taxon>
        <taxon>Faecalibacterium</taxon>
    </lineage>
</organism>
<gene>
    <name evidence="1" type="ORF">ERS852582_00706</name>
</gene>
<sequence>MNFYNNGDTGLQLSGLFTDNKALWPSYNAIKNCTAMNNADRAMEDSKPQRPCRYCPA</sequence>
<dbReference type="Proteomes" id="UP000095649">
    <property type="component" value="Unassembled WGS sequence"/>
</dbReference>
<dbReference type="InterPro" id="IPR012334">
    <property type="entry name" value="Pectin_lyas_fold"/>
</dbReference>
<name>A0A173RWX5_9FIRM</name>
<accession>A0A173RWX5</accession>
<proteinExistence type="predicted"/>
<protein>
    <submittedName>
        <fullName evidence="1">Uncharacterized protein</fullName>
    </submittedName>
</protein>
<evidence type="ECO:0000313" key="1">
    <source>
        <dbReference type="EMBL" id="CUM82421.1"/>
    </source>
</evidence>
<dbReference type="EMBL" id="CYXN01000003">
    <property type="protein sequence ID" value="CUM82421.1"/>
    <property type="molecule type" value="Genomic_DNA"/>
</dbReference>
<dbReference type="AlphaFoldDB" id="A0A173RWX5"/>
<evidence type="ECO:0000313" key="2">
    <source>
        <dbReference type="Proteomes" id="UP000095649"/>
    </source>
</evidence>
<dbReference type="Gene3D" id="2.160.20.10">
    <property type="entry name" value="Single-stranded right-handed beta-helix, Pectin lyase-like"/>
    <property type="match status" value="1"/>
</dbReference>
<reference evidence="1 2" key="1">
    <citation type="submission" date="2015-09" db="EMBL/GenBank/DDBJ databases">
        <authorList>
            <consortium name="Pathogen Informatics"/>
        </authorList>
    </citation>
    <scope>NUCLEOTIDE SEQUENCE [LARGE SCALE GENOMIC DNA]</scope>
    <source>
        <strain evidence="1 2">2789STDY5834970</strain>
    </source>
</reference>